<evidence type="ECO:0000313" key="1">
    <source>
        <dbReference type="EMBL" id="SDU02972.1"/>
    </source>
</evidence>
<dbReference type="Proteomes" id="UP000182882">
    <property type="component" value="Unassembled WGS sequence"/>
</dbReference>
<dbReference type="KEGG" id="nur:ATY38_03855"/>
<dbReference type="AlphaFoldDB" id="A0A1H2F6M6"/>
<sequence length="198" mass="22735">MFYTTKRFFLTILGDIKIFRGALFIVYHPTGYKIKGWHTRKIMNAVMPGDVVMRSYVNYLDGYLIPVGESKCSHSGLYIGDGKIVHSIAEGSTLDDIIDFCRADRIIILRPSSGQEWALEHAKKCINDNIEYDFEFKPDSGKYYCHEFTASCYPHLNIKSLSRRILGFINSPEAYLADSFYTSNEFTKIYSSDDEQIT</sequence>
<reference evidence="2" key="1">
    <citation type="submission" date="2016-10" db="EMBL/GenBank/DDBJ databases">
        <authorList>
            <person name="Varghese N."/>
            <person name="Submissions S."/>
        </authorList>
    </citation>
    <scope>NUCLEOTIDE SEQUENCE [LARGE SCALE GENOMIC DNA]</scope>
    <source>
        <strain evidence="2">Nm10</strain>
    </source>
</reference>
<dbReference type="InterPro" id="IPR038765">
    <property type="entry name" value="Papain-like_cys_pep_sf"/>
</dbReference>
<name>A0A1H2F6M6_9PROT</name>
<gene>
    <name evidence="1" type="ORF">SAMN05216406_11827</name>
</gene>
<proteinExistence type="predicted"/>
<keyword evidence="2" id="KW-1185">Reference proteome</keyword>
<dbReference type="Pfam" id="PF05708">
    <property type="entry name" value="Peptidase_C92"/>
    <property type="match status" value="1"/>
</dbReference>
<dbReference type="RefSeq" id="WP_062558141.1">
    <property type="nucleotide sequence ID" value="NZ_CP013341.1"/>
</dbReference>
<dbReference type="InterPro" id="IPR024453">
    <property type="entry name" value="Peptidase_C92"/>
</dbReference>
<protein>
    <submittedName>
        <fullName evidence="1">Permuted papain-like amidase enzyme, YaeF/YiiX, C92 family</fullName>
    </submittedName>
</protein>
<accession>A0A1H2F6M6</accession>
<dbReference type="SUPFAM" id="SSF54001">
    <property type="entry name" value="Cysteine proteinases"/>
    <property type="match status" value="1"/>
</dbReference>
<dbReference type="Gene3D" id="3.90.1720.10">
    <property type="entry name" value="endopeptidase domain like (from Nostoc punctiforme)"/>
    <property type="match status" value="1"/>
</dbReference>
<evidence type="ECO:0000313" key="2">
    <source>
        <dbReference type="Proteomes" id="UP000182882"/>
    </source>
</evidence>
<dbReference type="EMBL" id="FNLN01000018">
    <property type="protein sequence ID" value="SDU02972.1"/>
    <property type="molecule type" value="Genomic_DNA"/>
</dbReference>
<organism evidence="1 2">
    <name type="scientific">Nitrosomonas ureae</name>
    <dbReference type="NCBI Taxonomy" id="44577"/>
    <lineage>
        <taxon>Bacteria</taxon>
        <taxon>Pseudomonadati</taxon>
        <taxon>Pseudomonadota</taxon>
        <taxon>Betaproteobacteria</taxon>
        <taxon>Nitrosomonadales</taxon>
        <taxon>Nitrosomonadaceae</taxon>
        <taxon>Nitrosomonas</taxon>
    </lineage>
</organism>